<dbReference type="InterPro" id="IPR047111">
    <property type="entry name" value="YbaP-like"/>
</dbReference>
<dbReference type="PANTHER" id="PTHR40590:SF1">
    <property type="entry name" value="CYTOPLASMIC PROTEIN"/>
    <property type="match status" value="1"/>
</dbReference>
<dbReference type="CDD" id="cd14789">
    <property type="entry name" value="Tiki"/>
    <property type="match status" value="1"/>
</dbReference>
<sequence length="288" mass="31195">MFVRRSLAVLATTLTLAGGVNAAPAIWKVSDGNSSVWLFGSIHMLPDGMEWRTEIFDNLLDEADRIYFETDLGMEAQTRILALTMERGFARDGVLLNHRIDAKLMSKVRSAAETYAVPIPTLLAMQPWMAASTISVAALTAAGYDPTKGVETTLVSEIPVKRQGFLETAEQQIEAIAGGSEADQIQMLVATLAETDGLAAMVDTMVVGWLDGTPDVVADIFLADLGAYGEAFVDRLITQRNENWVKQIVTMLETDEEAFLVVGAGHLVGPDSVVTLLENKGFSSERVQ</sequence>
<organism evidence="2 3">
    <name type="scientific">Devosia riboflavina</name>
    <dbReference type="NCBI Taxonomy" id="46914"/>
    <lineage>
        <taxon>Bacteria</taxon>
        <taxon>Pseudomonadati</taxon>
        <taxon>Pseudomonadota</taxon>
        <taxon>Alphaproteobacteria</taxon>
        <taxon>Hyphomicrobiales</taxon>
        <taxon>Devosiaceae</taxon>
        <taxon>Devosia</taxon>
    </lineage>
</organism>
<evidence type="ECO:0000313" key="2">
    <source>
        <dbReference type="EMBL" id="KFL31711.1"/>
    </source>
</evidence>
<dbReference type="OrthoDB" id="9806326at2"/>
<accession>A0A087M4A8</accession>
<keyword evidence="3" id="KW-1185">Reference proteome</keyword>
<dbReference type="RefSeq" id="WP_035081806.1">
    <property type="nucleotide sequence ID" value="NZ_JQGC01000006.1"/>
</dbReference>
<comment type="caution">
    <text evidence="2">The sequence shown here is derived from an EMBL/GenBank/DDBJ whole genome shotgun (WGS) entry which is preliminary data.</text>
</comment>
<reference evidence="2 3" key="1">
    <citation type="submission" date="2014-08" db="EMBL/GenBank/DDBJ databases">
        <authorList>
            <person name="Hassan Y.I."/>
            <person name="Lepp D."/>
            <person name="Zhou T."/>
        </authorList>
    </citation>
    <scope>NUCLEOTIDE SEQUENCE [LARGE SCALE GENOMIC DNA]</scope>
    <source>
        <strain evidence="2 3">IFO13584</strain>
    </source>
</reference>
<dbReference type="EMBL" id="JQGC01000006">
    <property type="protein sequence ID" value="KFL31711.1"/>
    <property type="molecule type" value="Genomic_DNA"/>
</dbReference>
<dbReference type="AlphaFoldDB" id="A0A087M4A8"/>
<dbReference type="PANTHER" id="PTHR40590">
    <property type="entry name" value="CYTOPLASMIC PROTEIN-RELATED"/>
    <property type="match status" value="1"/>
</dbReference>
<keyword evidence="1" id="KW-0732">Signal</keyword>
<feature type="signal peptide" evidence="1">
    <location>
        <begin position="1"/>
        <end position="22"/>
    </location>
</feature>
<evidence type="ECO:0008006" key="4">
    <source>
        <dbReference type="Google" id="ProtNLM"/>
    </source>
</evidence>
<protein>
    <recommendedName>
        <fullName evidence="4">Polysaccharide biosynthesis protein GumN</fullName>
    </recommendedName>
</protein>
<name>A0A087M4A8_9HYPH</name>
<proteinExistence type="predicted"/>
<evidence type="ECO:0000256" key="1">
    <source>
        <dbReference type="SAM" id="SignalP"/>
    </source>
</evidence>
<feature type="chain" id="PRO_5001825934" description="Polysaccharide biosynthesis protein GumN" evidence="1">
    <location>
        <begin position="23"/>
        <end position="288"/>
    </location>
</feature>
<dbReference type="Pfam" id="PF01963">
    <property type="entry name" value="TraB_PrgY_gumN"/>
    <property type="match status" value="1"/>
</dbReference>
<dbReference type="InterPro" id="IPR002816">
    <property type="entry name" value="TraB/PrgY/GumN_fam"/>
</dbReference>
<gene>
    <name evidence="2" type="ORF">JP75_09395</name>
</gene>
<dbReference type="Proteomes" id="UP000028981">
    <property type="component" value="Unassembled WGS sequence"/>
</dbReference>
<evidence type="ECO:0000313" key="3">
    <source>
        <dbReference type="Proteomes" id="UP000028981"/>
    </source>
</evidence>